<protein>
    <submittedName>
        <fullName evidence="1">Uncharacterized protein</fullName>
    </submittedName>
</protein>
<accession>A0A8J4A3A2</accession>
<gene>
    <name evidence="1" type="ORF">Voc01_098610</name>
</gene>
<keyword evidence="2" id="KW-1185">Reference proteome</keyword>
<evidence type="ECO:0000313" key="2">
    <source>
        <dbReference type="Proteomes" id="UP000635606"/>
    </source>
</evidence>
<proteinExistence type="predicted"/>
<dbReference type="EMBL" id="BOPH01000146">
    <property type="protein sequence ID" value="GIJ74944.1"/>
    <property type="molecule type" value="Genomic_DNA"/>
</dbReference>
<reference evidence="1" key="1">
    <citation type="submission" date="2021-01" db="EMBL/GenBank/DDBJ databases">
        <title>Whole genome shotgun sequence of Virgisporangium ochraceum NBRC 16418.</title>
        <authorList>
            <person name="Komaki H."/>
            <person name="Tamura T."/>
        </authorList>
    </citation>
    <scope>NUCLEOTIDE SEQUENCE</scope>
    <source>
        <strain evidence="1">NBRC 16418</strain>
    </source>
</reference>
<sequence>MPLIEVEVPPTAAALIASRRMPAWLAAGFDPAQTLSPFPDWADIADTIEAYGDSADPSLRGVLALMTAYGRIDRAVTVLDRLEERTAEILGLCDLAVANGIDEDEVEPLRAATEELEEIWPDGDDTAGDDGRPGVSDLLAAADAAYAEGDRAGALARYRDLAAADAQALGGSGVYAITYAWTALIADAAEHEGAAAAGALWRAARARNEWFPWPGAGGALIRGLLGRGVPDLLAEAVAIRRNQSWHLRRLDREAIAAAEAELSRTGR</sequence>
<organism evidence="1 2">
    <name type="scientific">Virgisporangium ochraceum</name>
    <dbReference type="NCBI Taxonomy" id="65505"/>
    <lineage>
        <taxon>Bacteria</taxon>
        <taxon>Bacillati</taxon>
        <taxon>Actinomycetota</taxon>
        <taxon>Actinomycetes</taxon>
        <taxon>Micromonosporales</taxon>
        <taxon>Micromonosporaceae</taxon>
        <taxon>Virgisporangium</taxon>
    </lineage>
</organism>
<dbReference type="AlphaFoldDB" id="A0A8J4A3A2"/>
<dbReference type="RefSeq" id="WP_203934726.1">
    <property type="nucleotide sequence ID" value="NZ_BOPH01000146.1"/>
</dbReference>
<dbReference type="Proteomes" id="UP000635606">
    <property type="component" value="Unassembled WGS sequence"/>
</dbReference>
<comment type="caution">
    <text evidence="1">The sequence shown here is derived from an EMBL/GenBank/DDBJ whole genome shotgun (WGS) entry which is preliminary data.</text>
</comment>
<name>A0A8J4A3A2_9ACTN</name>
<evidence type="ECO:0000313" key="1">
    <source>
        <dbReference type="EMBL" id="GIJ74944.1"/>
    </source>
</evidence>